<dbReference type="GeneID" id="85195366"/>
<dbReference type="AlphaFoldDB" id="A0AA96UZG0"/>
<dbReference type="RefSeq" id="WP_316558558.1">
    <property type="nucleotide sequence ID" value="NZ_CP131059.1"/>
</dbReference>
<accession>A0AA96UZG0</accession>
<evidence type="ECO:0000313" key="1">
    <source>
        <dbReference type="EMBL" id="WNY23532.1"/>
    </source>
</evidence>
<keyword evidence="2" id="KW-1185">Reference proteome</keyword>
<organism evidence="1 2">
    <name type="scientific">Methanimicrococcus hongohii</name>
    <dbReference type="NCBI Taxonomy" id="3028295"/>
    <lineage>
        <taxon>Archaea</taxon>
        <taxon>Methanobacteriati</taxon>
        <taxon>Methanobacteriota</taxon>
        <taxon>Stenosarchaea group</taxon>
        <taxon>Methanomicrobia</taxon>
        <taxon>Methanosarcinales</taxon>
        <taxon>Methanosarcinaceae</taxon>
        <taxon>Methanimicrococcus</taxon>
    </lineage>
</organism>
<dbReference type="Proteomes" id="UP001302978">
    <property type="component" value="Chromosome"/>
</dbReference>
<protein>
    <submittedName>
        <fullName evidence="1">Uncharacterized protein</fullName>
    </submittedName>
</protein>
<proteinExistence type="predicted"/>
<evidence type="ECO:0000313" key="2">
    <source>
        <dbReference type="Proteomes" id="UP001302978"/>
    </source>
</evidence>
<sequence length="103" mass="11079">MFSLNFAHGSLTAAVHKISSGRGRAVFVKNRFAIFQASPVCSWSQVSVSERSQVSVCSWRAVFVCSGRAVFVSGGSQVSVCRCCRQQPGSCPPAARAAQFFEK</sequence>
<dbReference type="EMBL" id="CP131059">
    <property type="protein sequence ID" value="WNY23532.1"/>
    <property type="molecule type" value="Genomic_DNA"/>
</dbReference>
<dbReference type="KEGG" id="mehf:MmiHf6_08400"/>
<reference evidence="1 2" key="1">
    <citation type="submission" date="2023-07" db="EMBL/GenBank/DDBJ databases">
        <title>Closed genoem sequence of Methanomicrococcus sp. Hf6.</title>
        <authorList>
            <person name="Poehlein A."/>
            <person name="Protasov E."/>
            <person name="Platt K."/>
            <person name="Reeh H."/>
            <person name="Daniel R."/>
            <person name="Brune A."/>
        </authorList>
    </citation>
    <scope>NUCLEOTIDE SEQUENCE [LARGE SCALE GENOMIC DNA]</scope>
    <source>
        <strain evidence="1 2">Hf6</strain>
    </source>
</reference>
<gene>
    <name evidence="1" type="ORF">MmiHf6_08400</name>
</gene>
<name>A0AA96UZG0_9EURY</name>